<comment type="caution">
    <text evidence="2">The sequence shown here is derived from an EMBL/GenBank/DDBJ whole genome shotgun (WGS) entry which is preliminary data.</text>
</comment>
<dbReference type="EMBL" id="CAJMWS010000257">
    <property type="protein sequence ID" value="CAE6386367.1"/>
    <property type="molecule type" value="Genomic_DNA"/>
</dbReference>
<protein>
    <submittedName>
        <fullName evidence="2">Uncharacterized protein</fullName>
    </submittedName>
</protein>
<gene>
    <name evidence="2" type="ORF">RDB_LOCUS39833</name>
</gene>
<name>A0A8H2WIN4_9AGAM</name>
<sequence length="81" mass="8878">MEHSSRPASHQSLHANPSILGIAASPSQGPTTLDKIQALLYGLQEQVLQIKAKLEKEDKEFKELQGMVKEISQIITTTPTP</sequence>
<accession>A0A8H2WIN4</accession>
<evidence type="ECO:0000256" key="1">
    <source>
        <dbReference type="SAM" id="MobiDB-lite"/>
    </source>
</evidence>
<feature type="compositionally biased region" description="Polar residues" evidence="1">
    <location>
        <begin position="1"/>
        <end position="15"/>
    </location>
</feature>
<proteinExistence type="predicted"/>
<evidence type="ECO:0000313" key="3">
    <source>
        <dbReference type="Proteomes" id="UP000663846"/>
    </source>
</evidence>
<dbReference type="AlphaFoldDB" id="A0A8H2WIN4"/>
<dbReference type="Proteomes" id="UP000663846">
    <property type="component" value="Unassembled WGS sequence"/>
</dbReference>
<evidence type="ECO:0000313" key="2">
    <source>
        <dbReference type="EMBL" id="CAE6386367.1"/>
    </source>
</evidence>
<feature type="region of interest" description="Disordered" evidence="1">
    <location>
        <begin position="1"/>
        <end position="27"/>
    </location>
</feature>
<organism evidence="2 3">
    <name type="scientific">Rhizoctonia solani</name>
    <dbReference type="NCBI Taxonomy" id="456999"/>
    <lineage>
        <taxon>Eukaryota</taxon>
        <taxon>Fungi</taxon>
        <taxon>Dikarya</taxon>
        <taxon>Basidiomycota</taxon>
        <taxon>Agaricomycotina</taxon>
        <taxon>Agaricomycetes</taxon>
        <taxon>Cantharellales</taxon>
        <taxon>Ceratobasidiaceae</taxon>
        <taxon>Rhizoctonia</taxon>
    </lineage>
</organism>
<reference evidence="2" key="1">
    <citation type="submission" date="2021-01" db="EMBL/GenBank/DDBJ databases">
        <authorList>
            <person name="Kaushik A."/>
        </authorList>
    </citation>
    <scope>NUCLEOTIDE SEQUENCE</scope>
    <source>
        <strain evidence="2">AG1-1C</strain>
    </source>
</reference>